<gene>
    <name evidence="3" type="ORF">ME5_01030</name>
</gene>
<feature type="transmembrane region" description="Helical" evidence="1">
    <location>
        <begin position="151"/>
        <end position="171"/>
    </location>
</feature>
<dbReference type="eggNOG" id="COG3216">
    <property type="taxonomic scope" value="Bacteria"/>
</dbReference>
<protein>
    <recommendedName>
        <fullName evidence="2">DUF2062 domain-containing protein</fullName>
    </recommendedName>
</protein>
<dbReference type="PATRIC" id="fig|1094558.3.peg.1123"/>
<accession>J0R4N6</accession>
<dbReference type="RefSeq" id="WP_008039095.1">
    <property type="nucleotide sequence ID" value="NZ_JH725147.1"/>
</dbReference>
<dbReference type="Proteomes" id="UP000008952">
    <property type="component" value="Unassembled WGS sequence"/>
</dbReference>
<dbReference type="PANTHER" id="PTHR40547">
    <property type="entry name" value="SLL0298 PROTEIN"/>
    <property type="match status" value="1"/>
</dbReference>
<evidence type="ECO:0000259" key="2">
    <source>
        <dbReference type="Pfam" id="PF09835"/>
    </source>
</evidence>
<organism evidence="3 4">
    <name type="scientific">Bartonella tamiae Th239</name>
    <dbReference type="NCBI Taxonomy" id="1094558"/>
    <lineage>
        <taxon>Bacteria</taxon>
        <taxon>Pseudomonadati</taxon>
        <taxon>Pseudomonadota</taxon>
        <taxon>Alphaproteobacteria</taxon>
        <taxon>Hyphomicrobiales</taxon>
        <taxon>Bartonellaceae</taxon>
        <taxon>Bartonella</taxon>
    </lineage>
</organism>
<evidence type="ECO:0000313" key="3">
    <source>
        <dbReference type="EMBL" id="EJF90629.1"/>
    </source>
</evidence>
<dbReference type="Pfam" id="PF09835">
    <property type="entry name" value="DUF2062"/>
    <property type="match status" value="1"/>
</dbReference>
<dbReference type="EMBL" id="AIMB01000007">
    <property type="protein sequence ID" value="EJF90629.1"/>
    <property type="molecule type" value="Genomic_DNA"/>
</dbReference>
<proteinExistence type="predicted"/>
<dbReference type="PANTHER" id="PTHR40547:SF1">
    <property type="entry name" value="SLL0298 PROTEIN"/>
    <property type="match status" value="1"/>
</dbReference>
<feature type="transmembrane region" description="Helical" evidence="1">
    <location>
        <begin position="46"/>
        <end position="76"/>
    </location>
</feature>
<comment type="caution">
    <text evidence="3">The sequence shown here is derived from an EMBL/GenBank/DDBJ whole genome shotgun (WGS) entry which is preliminary data.</text>
</comment>
<keyword evidence="4" id="KW-1185">Reference proteome</keyword>
<reference evidence="3 4" key="1">
    <citation type="submission" date="2012-03" db="EMBL/GenBank/DDBJ databases">
        <title>The Genome Sequence of Bartonella tamiae Th239.</title>
        <authorList>
            <consortium name="The Broad Institute Genome Sequencing Platform"/>
            <consortium name="The Broad Institute Genome Sequencing Center for Infectious Disease"/>
            <person name="Feldgarden M."/>
            <person name="Kirby J."/>
            <person name="Kosoy M."/>
            <person name="Birtles R."/>
            <person name="Probert W.S."/>
            <person name="Chiaraviglio L."/>
            <person name="Young S.K."/>
            <person name="Zeng Q."/>
            <person name="Gargeya S."/>
            <person name="Fitzgerald M."/>
            <person name="Haas B."/>
            <person name="Abouelleil A."/>
            <person name="Alvarado L."/>
            <person name="Arachchi H.M."/>
            <person name="Berlin A."/>
            <person name="Chapman S.B."/>
            <person name="Gearin G."/>
            <person name="Goldberg J."/>
            <person name="Griggs A."/>
            <person name="Gujja S."/>
            <person name="Hansen M."/>
            <person name="Heiman D."/>
            <person name="Howarth C."/>
            <person name="Larimer J."/>
            <person name="Lui A."/>
            <person name="MacDonald P.J.P."/>
            <person name="McCowen C."/>
            <person name="Montmayeur A."/>
            <person name="Murphy C."/>
            <person name="Neiman D."/>
            <person name="Pearson M."/>
            <person name="Priest M."/>
            <person name="Roberts A."/>
            <person name="Saif S."/>
            <person name="Shea T."/>
            <person name="Sisk P."/>
            <person name="Stolte C."/>
            <person name="Sykes S."/>
            <person name="Wortman J."/>
            <person name="Nusbaum C."/>
            <person name="Birren B."/>
        </authorList>
    </citation>
    <scope>NUCLEOTIDE SEQUENCE [LARGE SCALE GENOMIC DNA]</scope>
    <source>
        <strain evidence="3 4">Th239</strain>
    </source>
</reference>
<feature type="domain" description="DUF2062" evidence="2">
    <location>
        <begin position="27"/>
        <end position="182"/>
    </location>
</feature>
<evidence type="ECO:0000256" key="1">
    <source>
        <dbReference type="SAM" id="Phobius"/>
    </source>
</evidence>
<sequence>MLFRRRKPMTFFERVRVWLWPRSSFSRSLRYMGKRILRIRATPHRVALGLAIGVLAGCSPLFGLHIIIALIFAWILRGNMAAAALGTLLSNPLTFFPIVAADYKLGHKMLSLFGHVDEIPLSEIKSMFDGVTLSQGWSLLMEAWDSVMKPMLLGGAILGLALGAVAYIFAYRATFNFQKKRHEKMSEKNRMRLHKQTK</sequence>
<keyword evidence="1" id="KW-0812">Transmembrane</keyword>
<dbReference type="InterPro" id="IPR018639">
    <property type="entry name" value="DUF2062"/>
</dbReference>
<dbReference type="STRING" id="1094558.ME5_01030"/>
<dbReference type="OrthoDB" id="7360463at2"/>
<keyword evidence="1" id="KW-0472">Membrane</keyword>
<name>J0R4N6_9HYPH</name>
<dbReference type="HOGENOM" id="CLU_102912_0_0_5"/>
<dbReference type="AlphaFoldDB" id="J0R4N6"/>
<keyword evidence="1" id="KW-1133">Transmembrane helix</keyword>
<evidence type="ECO:0000313" key="4">
    <source>
        <dbReference type="Proteomes" id="UP000008952"/>
    </source>
</evidence>